<gene>
    <name evidence="1" type="ORF">BV22DRAFT_1034512</name>
</gene>
<comment type="caution">
    <text evidence="1">The sequence shown here is derived from an EMBL/GenBank/DDBJ whole genome shotgun (WGS) entry which is preliminary data.</text>
</comment>
<keyword evidence="2" id="KW-1185">Reference proteome</keyword>
<evidence type="ECO:0000313" key="1">
    <source>
        <dbReference type="EMBL" id="KAH7925001.1"/>
    </source>
</evidence>
<accession>A0ACB8BHP1</accession>
<dbReference type="EMBL" id="MU266411">
    <property type="protein sequence ID" value="KAH7925001.1"/>
    <property type="molecule type" value="Genomic_DNA"/>
</dbReference>
<sequence length="1755" mass="197065">MQEIRTLNTHHVESARRRETHYWPTANPSNFHNFRPALNLNALINLLKPPEEEQEAGGDEEANHERDGLTEQPSRAKRQRSGSTSLSPEPSKRRKIDADEDADASDDSDNESTHSCIYDYDYVEPQYRLIYPPIWEICSTDDNVPSFGTESTYLPVFRHAFEIQYNKSFDAEEDPETFADDRAAKKLGWLKEETELLALLKTLSSDGTGSRTHELGKFWVREYRGRLLALSGEPDAPYNENYPEERKEASERWLFLIPQVPWPDGITEEQLEQHDMQSALTHKDILVACIALQSFGLVKVDTNLQLTSTPEGGYDPLHELPFRLQVDFTVSLVLPEIYEPFSTRQYSQRRISEMEGLKRRFLAFITSTPLSKTISAAQDSGVEVQPGDASIPFFYSVLRPASAIASDDDYEALQPEGLLPTLLPFQRRSVAWMLNREGQMVTASGGIVPRPGHSSQDGDGYLQGDAAQSSLPMFWERVDISGQIFYVNQLTHSIRPDQPKESNTALGGILAEEPGLGKTIECIALILLNPAPGRHPGNKRWDAGAQIEVKEIKTTLIVTPPALAPQWADELAAHAPGLKVLVYEGWSKVAVPITQADVAEERERRRAGGNAKASKVPAKTTKNARTTGKKKVKGKAKAISPDQMAVDEPQMVESGLEILPSDDILDWCSYINTFDVCITTYNVLRQDLTVARAPPKRPRREDVEYSNLERPRSPLVICEWYRVIMDEVQMMGTGKSEEMVSLIPRLSSFAVSGTPARTQVSDLMRVLKFLRVDNIVGSTKMWNRLLKHGFREQFATLFQRFAVRTLKSAVNDELTIPQQHRYLVSIELGRIERHVYDQNLESALVELGLDARGVAASEGWQVDGALLRSLLRKLRGICTHPQVGQLQRQGDKLLKPNALKSIGDVLEAMRDQNWRNLMDDRKAKVQALVRYAQLHQHNEQNLDRYQRALESLVSAEKDVDQLIEEIRTAITEHAAKGDILKKEALALTESRKKNQVPDARLTDVSGKGKGKGRDISPLSDIDAEEDIDLEDEDLPKTPAGEEHSIKRRALQQRLRECLMVLHRVKFLQGDIYHVLGPSQSEKEDASYSAAELIRKDLLKSTEETAGKAMDRLRVDATSGGVSEKALHIASPYLDQGGLKSADLMDEANEIIDEALNEQTRLLWQWRTHIHELLTQKLTVGGDQADGEEYARTLDTQGEAETFLQAYAVLLADRREAILAERTLLAAHDAREHKFRRTKAALAAAQVMPDLQIPDDVDVQPQHEVLHKDLAEQRKSLRDQFPGRALKSVMVDLSAVAASISNDRDLEKIIAKNAAASLRSLIARQVILQDKLDADLTQLRKVFNERILYFRQLQEISDTVAEVVWEGGVDVAMGILEAEQAELDGKINTGRARQRYLDHLAKNKEDGTADEDDEACILCRCEFKRGFITQCAHVFCEGCMKAWLARREGRACPVCRVIINVDQLQRFTVEGDKPPPPKPVLANDEPAPVSRREIQYNMIDPSLFEEIQTMESNGSYGTKIQALVRHLLHLQISDPGSKSIVFSAWADSLHIIEHALNYNGIPCLRIDQGKGKDSATKKFRTDPELLVLLLHGERDNAGLNVTCASRVFLVESVVNHGFEVQAIARIDRMGQTRPTEVFCYYAEDTVERNILDLAARQGLSLYTKDNSAGSLNVTPFAMDSQKVVDSPGKQRKVQKGDFIFKVDDMLAILFPHMFEEIEYLLPPGDSAEQEIDAMQVDSPVRRHQYLNAIAGPSRLP</sequence>
<name>A0ACB8BHP1_9AGAM</name>
<protein>
    <submittedName>
        <fullName evidence="1">Uncharacterized protein</fullName>
    </submittedName>
</protein>
<evidence type="ECO:0000313" key="2">
    <source>
        <dbReference type="Proteomes" id="UP000790709"/>
    </source>
</evidence>
<reference evidence="1" key="1">
    <citation type="journal article" date="2021" name="New Phytol.">
        <title>Evolutionary innovations through gain and loss of genes in the ectomycorrhizal Boletales.</title>
        <authorList>
            <person name="Wu G."/>
            <person name="Miyauchi S."/>
            <person name="Morin E."/>
            <person name="Kuo A."/>
            <person name="Drula E."/>
            <person name="Varga T."/>
            <person name="Kohler A."/>
            <person name="Feng B."/>
            <person name="Cao Y."/>
            <person name="Lipzen A."/>
            <person name="Daum C."/>
            <person name="Hundley H."/>
            <person name="Pangilinan J."/>
            <person name="Johnson J."/>
            <person name="Barry K."/>
            <person name="LaButti K."/>
            <person name="Ng V."/>
            <person name="Ahrendt S."/>
            <person name="Min B."/>
            <person name="Choi I.G."/>
            <person name="Park H."/>
            <person name="Plett J.M."/>
            <person name="Magnuson J."/>
            <person name="Spatafora J.W."/>
            <person name="Nagy L.G."/>
            <person name="Henrissat B."/>
            <person name="Grigoriev I.V."/>
            <person name="Yang Z.L."/>
            <person name="Xu J."/>
            <person name="Martin F.M."/>
        </authorList>
    </citation>
    <scope>NUCLEOTIDE SEQUENCE</scope>
    <source>
        <strain evidence="1">KUC20120723A-06</strain>
    </source>
</reference>
<organism evidence="1 2">
    <name type="scientific">Leucogyrophana mollusca</name>
    <dbReference type="NCBI Taxonomy" id="85980"/>
    <lineage>
        <taxon>Eukaryota</taxon>
        <taxon>Fungi</taxon>
        <taxon>Dikarya</taxon>
        <taxon>Basidiomycota</taxon>
        <taxon>Agaricomycotina</taxon>
        <taxon>Agaricomycetes</taxon>
        <taxon>Agaricomycetidae</taxon>
        <taxon>Boletales</taxon>
        <taxon>Boletales incertae sedis</taxon>
        <taxon>Leucogyrophana</taxon>
    </lineage>
</organism>
<proteinExistence type="predicted"/>
<dbReference type="Proteomes" id="UP000790709">
    <property type="component" value="Unassembled WGS sequence"/>
</dbReference>